<dbReference type="Pfam" id="PF03799">
    <property type="entry name" value="FtsQ_DivIB_C"/>
    <property type="match status" value="1"/>
</dbReference>
<name>A0ABW2ILT6_9PROT</name>
<dbReference type="RefSeq" id="WP_382167157.1">
    <property type="nucleotide sequence ID" value="NZ_JBHTBR010000005.1"/>
</dbReference>
<evidence type="ECO:0000256" key="3">
    <source>
        <dbReference type="ARBA" id="ARBA00022519"/>
    </source>
</evidence>
<evidence type="ECO:0000256" key="1">
    <source>
        <dbReference type="ARBA" id="ARBA00004370"/>
    </source>
</evidence>
<dbReference type="InterPro" id="IPR013685">
    <property type="entry name" value="POTRA_FtsQ_type"/>
</dbReference>
<evidence type="ECO:0000256" key="8">
    <source>
        <dbReference type="ARBA" id="ARBA00023306"/>
    </source>
</evidence>
<dbReference type="Pfam" id="PF08478">
    <property type="entry name" value="POTRA_1"/>
    <property type="match status" value="1"/>
</dbReference>
<dbReference type="GO" id="GO:0051301">
    <property type="term" value="P:cell division"/>
    <property type="evidence" value="ECO:0007669"/>
    <property type="project" value="UniProtKB-KW"/>
</dbReference>
<keyword evidence="2 9" id="KW-1003">Cell membrane</keyword>
<evidence type="ECO:0000256" key="2">
    <source>
        <dbReference type="ARBA" id="ARBA00022475"/>
    </source>
</evidence>
<dbReference type="PANTHER" id="PTHR35851">
    <property type="entry name" value="CELL DIVISION PROTEIN FTSQ"/>
    <property type="match status" value="1"/>
</dbReference>
<organism evidence="12 13">
    <name type="scientific">Hirschia litorea</name>
    <dbReference type="NCBI Taxonomy" id="1199156"/>
    <lineage>
        <taxon>Bacteria</taxon>
        <taxon>Pseudomonadati</taxon>
        <taxon>Pseudomonadota</taxon>
        <taxon>Alphaproteobacteria</taxon>
        <taxon>Hyphomonadales</taxon>
        <taxon>Hyphomonadaceae</taxon>
        <taxon>Hirschia</taxon>
    </lineage>
</organism>
<keyword evidence="4 9" id="KW-0132">Cell division</keyword>
<sequence length="293" mass="31833">MSQVRSKSQKGKRAARPQEAVPTTILSEQLSTYAFGTVTAGAVMVAVAAWMGGSLASIDERIQTGLDATAKSTGFTVSKISIEGLDPRTKADVLNALAIEPGENMFRADPFVLKERIEEKVANVSEVRVLRQWPNDIWILADNRRPLALWQTDGEWAVVDQVGKPMEGEDPTKFVNLPRVVGPAAGYAAPELLAQLEFHPQISEHLEVAMRVGGRRWDLRLDTGLEIALPEDKLVDAALLAVYNLDEATGVLAKDSEVTRIDARDPERFAVGLGEARAEYEQSSGLDKKSGGA</sequence>
<accession>A0ABW2ILT6</accession>
<evidence type="ECO:0000256" key="5">
    <source>
        <dbReference type="ARBA" id="ARBA00022692"/>
    </source>
</evidence>
<dbReference type="HAMAP" id="MF_00911">
    <property type="entry name" value="FtsQ_subfam"/>
    <property type="match status" value="1"/>
</dbReference>
<dbReference type="InterPro" id="IPR045335">
    <property type="entry name" value="FtsQ_C_sf"/>
</dbReference>
<evidence type="ECO:0000313" key="12">
    <source>
        <dbReference type="EMBL" id="MFC7291918.1"/>
    </source>
</evidence>
<dbReference type="InterPro" id="IPR026579">
    <property type="entry name" value="FtsQ"/>
</dbReference>
<evidence type="ECO:0000313" key="13">
    <source>
        <dbReference type="Proteomes" id="UP001596492"/>
    </source>
</evidence>
<dbReference type="PROSITE" id="PS51779">
    <property type="entry name" value="POTRA"/>
    <property type="match status" value="1"/>
</dbReference>
<comment type="similarity">
    <text evidence="9">Belongs to the FtsQ/DivIB family. FtsQ subfamily.</text>
</comment>
<keyword evidence="5 9" id="KW-0812">Transmembrane</keyword>
<protein>
    <recommendedName>
        <fullName evidence="9">Cell division protein FtsQ</fullName>
    </recommendedName>
</protein>
<keyword evidence="3 9" id="KW-0997">Cell inner membrane</keyword>
<keyword evidence="7 9" id="KW-0472">Membrane</keyword>
<dbReference type="PANTHER" id="PTHR35851:SF1">
    <property type="entry name" value="CELL DIVISION PROTEIN FTSQ"/>
    <property type="match status" value="1"/>
</dbReference>
<dbReference type="InterPro" id="IPR005548">
    <property type="entry name" value="Cell_div_FtsQ/DivIB_C"/>
</dbReference>
<comment type="caution">
    <text evidence="12">The sequence shown here is derived from an EMBL/GenBank/DDBJ whole genome shotgun (WGS) entry which is preliminary data.</text>
</comment>
<keyword evidence="8 9" id="KW-0131">Cell cycle</keyword>
<keyword evidence="13" id="KW-1185">Reference proteome</keyword>
<feature type="domain" description="POTRA" evidence="11">
    <location>
        <begin position="75"/>
        <end position="144"/>
    </location>
</feature>
<dbReference type="Gene3D" id="3.10.20.310">
    <property type="entry name" value="membrane protein fhac"/>
    <property type="match status" value="1"/>
</dbReference>
<dbReference type="Gene3D" id="3.40.50.11690">
    <property type="entry name" value="Cell division protein FtsQ/DivIB"/>
    <property type="match status" value="1"/>
</dbReference>
<gene>
    <name evidence="9" type="primary">ftsQ</name>
    <name evidence="12" type="ORF">ACFQS8_09850</name>
</gene>
<reference evidence="13" key="1">
    <citation type="journal article" date="2019" name="Int. J. Syst. Evol. Microbiol.">
        <title>The Global Catalogue of Microorganisms (GCM) 10K type strain sequencing project: providing services to taxonomists for standard genome sequencing and annotation.</title>
        <authorList>
            <consortium name="The Broad Institute Genomics Platform"/>
            <consortium name="The Broad Institute Genome Sequencing Center for Infectious Disease"/>
            <person name="Wu L."/>
            <person name="Ma J."/>
        </authorList>
    </citation>
    <scope>NUCLEOTIDE SEQUENCE [LARGE SCALE GENOMIC DNA]</scope>
    <source>
        <strain evidence="13">CCUG 51308</strain>
    </source>
</reference>
<dbReference type="EMBL" id="JBHTBR010000005">
    <property type="protein sequence ID" value="MFC7291918.1"/>
    <property type="molecule type" value="Genomic_DNA"/>
</dbReference>
<comment type="function">
    <text evidence="9">Essential cell division protein.</text>
</comment>
<proteinExistence type="inferred from homology"/>
<feature type="region of interest" description="Disordered" evidence="10">
    <location>
        <begin position="1"/>
        <end position="20"/>
    </location>
</feature>
<evidence type="ECO:0000256" key="7">
    <source>
        <dbReference type="ARBA" id="ARBA00023136"/>
    </source>
</evidence>
<evidence type="ECO:0000256" key="4">
    <source>
        <dbReference type="ARBA" id="ARBA00022618"/>
    </source>
</evidence>
<dbReference type="InterPro" id="IPR034746">
    <property type="entry name" value="POTRA"/>
</dbReference>
<evidence type="ECO:0000256" key="6">
    <source>
        <dbReference type="ARBA" id="ARBA00022989"/>
    </source>
</evidence>
<evidence type="ECO:0000256" key="10">
    <source>
        <dbReference type="SAM" id="MobiDB-lite"/>
    </source>
</evidence>
<dbReference type="Proteomes" id="UP001596492">
    <property type="component" value="Unassembled WGS sequence"/>
</dbReference>
<evidence type="ECO:0000256" key="9">
    <source>
        <dbReference type="HAMAP-Rule" id="MF_00911"/>
    </source>
</evidence>
<comment type="subcellular location">
    <subcellularLocation>
        <location evidence="9">Cell inner membrane</location>
        <topology evidence="9">Single-pass type II membrane protein</topology>
    </subcellularLocation>
    <subcellularLocation>
        <location evidence="1">Membrane</location>
    </subcellularLocation>
    <text evidence="9">Localizes to the division septum.</text>
</comment>
<feature type="transmembrane region" description="Helical" evidence="9">
    <location>
        <begin position="33"/>
        <end position="53"/>
    </location>
</feature>
<keyword evidence="6 9" id="KW-1133">Transmembrane helix</keyword>
<evidence type="ECO:0000259" key="11">
    <source>
        <dbReference type="PROSITE" id="PS51779"/>
    </source>
</evidence>